<dbReference type="InterPro" id="IPR032710">
    <property type="entry name" value="NTF2-like_dom_sf"/>
</dbReference>
<evidence type="ECO:0000313" key="3">
    <source>
        <dbReference type="EMBL" id="SEH87592.1"/>
    </source>
</evidence>
<dbReference type="InterPro" id="IPR037401">
    <property type="entry name" value="SnoaL-like"/>
</dbReference>
<dbReference type="PANTHER" id="PTHR41252:SF1">
    <property type="entry name" value="BLR2505 PROTEIN"/>
    <property type="match status" value="1"/>
</dbReference>
<dbReference type="Pfam" id="PF12680">
    <property type="entry name" value="SnoaL_2"/>
    <property type="match status" value="1"/>
</dbReference>
<evidence type="ECO:0000256" key="1">
    <source>
        <dbReference type="SAM" id="MobiDB-lite"/>
    </source>
</evidence>
<dbReference type="PANTHER" id="PTHR41252">
    <property type="entry name" value="BLR2505 PROTEIN"/>
    <property type="match status" value="1"/>
</dbReference>
<feature type="region of interest" description="Disordered" evidence="1">
    <location>
        <begin position="1"/>
        <end position="21"/>
    </location>
</feature>
<feature type="domain" description="SnoaL-like" evidence="2">
    <location>
        <begin position="29"/>
        <end position="131"/>
    </location>
</feature>
<dbReference type="RefSeq" id="WP_235632092.1">
    <property type="nucleotide sequence ID" value="NZ_LT629971.1"/>
</dbReference>
<dbReference type="Proteomes" id="UP000182915">
    <property type="component" value="Chromosome I"/>
</dbReference>
<evidence type="ECO:0000313" key="4">
    <source>
        <dbReference type="Proteomes" id="UP000182915"/>
    </source>
</evidence>
<sequence>MTTGCATGNAEGPVRSAQEQRNADVVHDAFARGVGDEHGFYAILADDVQWTVARAADPTTYTSRSQFLREAVAPIVSRLEGQIRAEVRELITEGDVVVARWRGTATARDGVPYVNDYAWVMTMRDEQVARVTAYLDLVALDELMTRVSVAAPAAHA</sequence>
<proteinExistence type="predicted"/>
<name>A0A1H6LRI0_MYCRU</name>
<accession>A0A1H6LRI0</accession>
<gene>
    <name evidence="3" type="ORF">SAMN04489835_5166</name>
</gene>
<dbReference type="Gene3D" id="3.10.450.50">
    <property type="match status" value="1"/>
</dbReference>
<keyword evidence="4" id="KW-1185">Reference proteome</keyword>
<evidence type="ECO:0000259" key="2">
    <source>
        <dbReference type="Pfam" id="PF12680"/>
    </source>
</evidence>
<dbReference type="STRING" id="370526.SAMN04489835_5166"/>
<reference evidence="4" key="1">
    <citation type="submission" date="2016-10" db="EMBL/GenBank/DDBJ databases">
        <authorList>
            <person name="Varghese N."/>
            <person name="Submissions S."/>
        </authorList>
    </citation>
    <scope>NUCLEOTIDE SEQUENCE [LARGE SCALE GENOMIC DNA]</scope>
    <source>
        <strain evidence="4">DSM 45405</strain>
    </source>
</reference>
<dbReference type="AlphaFoldDB" id="A0A1H6LRI0"/>
<organism evidence="3 4">
    <name type="scientific">Mycolicibacterium rutilum</name>
    <name type="common">Mycobacterium rutilum</name>
    <dbReference type="NCBI Taxonomy" id="370526"/>
    <lineage>
        <taxon>Bacteria</taxon>
        <taxon>Bacillati</taxon>
        <taxon>Actinomycetota</taxon>
        <taxon>Actinomycetes</taxon>
        <taxon>Mycobacteriales</taxon>
        <taxon>Mycobacteriaceae</taxon>
        <taxon>Mycolicibacterium</taxon>
    </lineage>
</organism>
<dbReference type="SUPFAM" id="SSF54427">
    <property type="entry name" value="NTF2-like"/>
    <property type="match status" value="1"/>
</dbReference>
<dbReference type="EMBL" id="LT629971">
    <property type="protein sequence ID" value="SEH87592.1"/>
    <property type="molecule type" value="Genomic_DNA"/>
</dbReference>
<protein>
    <recommendedName>
        <fullName evidence="2">SnoaL-like domain-containing protein</fullName>
    </recommendedName>
</protein>